<name>A0A8H3BXB2_9AGAM</name>
<sequence length="501" mass="56764">MDFQRAANFDGLDALPPEILRLIADNCQRNDISSLGMTCKSFFDSLMPVVWEVLDGPEKILSLIPGAKVNRVKLEAIGSYDIRTEIIIYPDTLSKDWTRYWFYAQFVKHLVAARYANFGCLRTTCSIQGWNTVFQILKDGALLPNLRTLEFPFVDGINIGALHLLSWFALFLSPSLHKITIIHCQLHRTQFPTSPAVLLITSLATTLRTAKKIDLPSGYSFPTESTLKLLCPSGYRERHYWFTHLPNLKGLRNLSIQDFGFSDRPIEGLFVLGHLPYLESLSIRCHSSLIEMKTPTFSPELFPHLHYLTIEADTDGFRYIWSLGTMVSKLSVVALRLMSNTITHHEVQTDLIPVLAKHSPDVKHLGIFWPRCVRIMHRLENEPLEVELVLELVSLLPLQSLGLHLAKKGAVEESHFAHPERRFPAFRHLILTNAHSWPCTATTSAMFPNLSILEELHEDDDLELLEERAEVKPSGIGTSCGFRKIIGARNGPMDMSYLLSP</sequence>
<dbReference type="EMBL" id="CAJMWT010003347">
    <property type="protein sequence ID" value="CAE6469424.1"/>
    <property type="molecule type" value="Genomic_DNA"/>
</dbReference>
<accession>A0A8H3BXB2</accession>
<evidence type="ECO:0000313" key="2">
    <source>
        <dbReference type="Proteomes" id="UP000663843"/>
    </source>
</evidence>
<dbReference type="AlphaFoldDB" id="A0A8H3BXB2"/>
<dbReference type="Proteomes" id="UP000663843">
    <property type="component" value="Unassembled WGS sequence"/>
</dbReference>
<dbReference type="SUPFAM" id="SSF52047">
    <property type="entry name" value="RNI-like"/>
    <property type="match status" value="1"/>
</dbReference>
<organism evidence="1 2">
    <name type="scientific">Rhizoctonia solani</name>
    <dbReference type="NCBI Taxonomy" id="456999"/>
    <lineage>
        <taxon>Eukaryota</taxon>
        <taxon>Fungi</taxon>
        <taxon>Dikarya</taxon>
        <taxon>Basidiomycota</taxon>
        <taxon>Agaricomycotina</taxon>
        <taxon>Agaricomycetes</taxon>
        <taxon>Cantharellales</taxon>
        <taxon>Ceratobasidiaceae</taxon>
        <taxon>Rhizoctonia</taxon>
    </lineage>
</organism>
<evidence type="ECO:0000313" key="1">
    <source>
        <dbReference type="EMBL" id="CAE6469424.1"/>
    </source>
</evidence>
<reference evidence="1" key="1">
    <citation type="submission" date="2021-01" db="EMBL/GenBank/DDBJ databases">
        <authorList>
            <person name="Kaushik A."/>
        </authorList>
    </citation>
    <scope>NUCLEOTIDE SEQUENCE</scope>
    <source>
        <strain evidence="1">AG2-2IIIB</strain>
    </source>
</reference>
<dbReference type="InterPro" id="IPR032675">
    <property type="entry name" value="LRR_dom_sf"/>
</dbReference>
<evidence type="ECO:0008006" key="3">
    <source>
        <dbReference type="Google" id="ProtNLM"/>
    </source>
</evidence>
<proteinExistence type="predicted"/>
<gene>
    <name evidence="1" type="ORF">RDB_LOCUS104576</name>
</gene>
<comment type="caution">
    <text evidence="1">The sequence shown here is derived from an EMBL/GenBank/DDBJ whole genome shotgun (WGS) entry which is preliminary data.</text>
</comment>
<dbReference type="Gene3D" id="3.80.10.10">
    <property type="entry name" value="Ribonuclease Inhibitor"/>
    <property type="match status" value="1"/>
</dbReference>
<protein>
    <recommendedName>
        <fullName evidence="3">F-box domain-containing protein</fullName>
    </recommendedName>
</protein>